<accession>A0A6G0XIS9</accession>
<feature type="transmembrane region" description="Helical" evidence="1">
    <location>
        <begin position="67"/>
        <end position="85"/>
    </location>
</feature>
<protein>
    <submittedName>
        <fullName evidence="2">Uncharacterized protein</fullName>
    </submittedName>
</protein>
<proteinExistence type="predicted"/>
<name>A0A6G0XIS9_9STRA</name>
<gene>
    <name evidence="2" type="ORF">Ae201684_004395</name>
</gene>
<evidence type="ECO:0000256" key="1">
    <source>
        <dbReference type="SAM" id="Phobius"/>
    </source>
</evidence>
<reference evidence="2 3" key="1">
    <citation type="submission" date="2019-07" db="EMBL/GenBank/DDBJ databases">
        <title>Genomics analysis of Aphanomyces spp. identifies a new class of oomycete effector associated with host adaptation.</title>
        <authorList>
            <person name="Gaulin E."/>
        </authorList>
    </citation>
    <scope>NUCLEOTIDE SEQUENCE [LARGE SCALE GENOMIC DNA]</scope>
    <source>
        <strain evidence="2 3">ATCC 201684</strain>
    </source>
</reference>
<sequence length="105" mass="12291">MDSLEKFNARKTRLLEHELKYPPRKVYDAVKRKREENVCTTLATGGGGLAGYWVDIRNRKKPIPRQARMTAFATGMLVATVYYTSVKTVFSLRTYYEDYRIIYSR</sequence>
<keyword evidence="1" id="KW-1133">Transmembrane helix</keyword>
<dbReference type="EMBL" id="VJMJ01000054">
    <property type="protein sequence ID" value="KAF0740160.1"/>
    <property type="molecule type" value="Genomic_DNA"/>
</dbReference>
<comment type="caution">
    <text evidence="2">The sequence shown here is derived from an EMBL/GenBank/DDBJ whole genome shotgun (WGS) entry which is preliminary data.</text>
</comment>
<keyword evidence="1" id="KW-0472">Membrane</keyword>
<dbReference type="Proteomes" id="UP000481153">
    <property type="component" value="Unassembled WGS sequence"/>
</dbReference>
<evidence type="ECO:0000313" key="2">
    <source>
        <dbReference type="EMBL" id="KAF0740160.1"/>
    </source>
</evidence>
<organism evidence="2 3">
    <name type="scientific">Aphanomyces euteiches</name>
    <dbReference type="NCBI Taxonomy" id="100861"/>
    <lineage>
        <taxon>Eukaryota</taxon>
        <taxon>Sar</taxon>
        <taxon>Stramenopiles</taxon>
        <taxon>Oomycota</taxon>
        <taxon>Saprolegniomycetes</taxon>
        <taxon>Saprolegniales</taxon>
        <taxon>Verrucalvaceae</taxon>
        <taxon>Aphanomyces</taxon>
    </lineage>
</organism>
<dbReference type="AlphaFoldDB" id="A0A6G0XIS9"/>
<keyword evidence="1" id="KW-0812">Transmembrane</keyword>
<dbReference type="VEuPathDB" id="FungiDB:AeMF1_003785"/>
<keyword evidence="3" id="KW-1185">Reference proteome</keyword>
<evidence type="ECO:0000313" key="3">
    <source>
        <dbReference type="Proteomes" id="UP000481153"/>
    </source>
</evidence>